<gene>
    <name evidence="1" type="ORF">SSCH_190041</name>
</gene>
<dbReference type="Proteomes" id="UP000046155">
    <property type="component" value="Unassembled WGS sequence"/>
</dbReference>
<proteinExistence type="predicted"/>
<evidence type="ECO:0000313" key="2">
    <source>
        <dbReference type="Proteomes" id="UP000046155"/>
    </source>
</evidence>
<protein>
    <submittedName>
        <fullName evidence="1">Uncharacterized protein</fullName>
    </submittedName>
</protein>
<sequence>MSWPTIKAKNVVMFYSDALNIIRLLQQTDELTKYGIVLNERGSHNKPYWRDIELMRRFDWGEIHCCWGASMQNTKVEQHIYSSMEILDKELIKII</sequence>
<keyword evidence="2" id="KW-1185">Reference proteome</keyword>
<dbReference type="AlphaFoldDB" id="A0A0B7MD38"/>
<organism evidence="1 2">
    <name type="scientific">Syntrophaceticus schinkii</name>
    <dbReference type="NCBI Taxonomy" id="499207"/>
    <lineage>
        <taxon>Bacteria</taxon>
        <taxon>Bacillati</taxon>
        <taxon>Bacillota</taxon>
        <taxon>Clostridia</taxon>
        <taxon>Thermoanaerobacterales</taxon>
        <taxon>Thermoanaerobacterales Family III. Incertae Sedis</taxon>
        <taxon>Syntrophaceticus</taxon>
    </lineage>
</organism>
<accession>A0A0B7MD38</accession>
<evidence type="ECO:0000313" key="1">
    <source>
        <dbReference type="EMBL" id="CEO88469.1"/>
    </source>
</evidence>
<dbReference type="EMBL" id="CDRZ01000101">
    <property type="protein sequence ID" value="CEO88469.1"/>
    <property type="molecule type" value="Genomic_DNA"/>
</dbReference>
<name>A0A0B7MD38_9FIRM</name>
<reference evidence="2" key="1">
    <citation type="submission" date="2015-01" db="EMBL/GenBank/DDBJ databases">
        <authorList>
            <person name="Manzoor Shahid"/>
            <person name="Zubair Saima"/>
        </authorList>
    </citation>
    <scope>NUCLEOTIDE SEQUENCE [LARGE SCALE GENOMIC DNA]</scope>
    <source>
        <strain evidence="2">Sp3</strain>
    </source>
</reference>